<evidence type="ECO:0000256" key="7">
    <source>
        <dbReference type="RuleBase" id="RU280815"/>
    </source>
</evidence>
<dbReference type="PANTHER" id="PTHR24033">
    <property type="entry name" value="EGF-LIKE DOMAIN-CONTAINING PROTEIN"/>
    <property type="match status" value="1"/>
</dbReference>
<dbReference type="InterPro" id="IPR051830">
    <property type="entry name" value="NOTCH_homolog"/>
</dbReference>
<keyword evidence="7" id="KW-0732">Signal</keyword>
<keyword evidence="7 9" id="KW-1133">Transmembrane helix</keyword>
<dbReference type="InterPro" id="IPR000742">
    <property type="entry name" value="EGF"/>
</dbReference>
<keyword evidence="2 5" id="KW-0245">EGF-like domain</keyword>
<feature type="compositionally biased region" description="Acidic residues" evidence="8">
    <location>
        <begin position="892"/>
        <end position="907"/>
    </location>
</feature>
<evidence type="ECO:0000256" key="8">
    <source>
        <dbReference type="SAM" id="MobiDB-lite"/>
    </source>
</evidence>
<feature type="compositionally biased region" description="Acidic residues" evidence="8">
    <location>
        <begin position="1415"/>
        <end position="1457"/>
    </location>
</feature>
<evidence type="ECO:0000313" key="12">
    <source>
        <dbReference type="EMBL" id="KGB35264.1"/>
    </source>
</evidence>
<reference evidence="12" key="1">
    <citation type="journal article" date="2012" name="Nat. Genet.">
        <title>Whole-genome sequence of Schistosoma haematobium.</title>
        <authorList>
            <person name="Young N.D."/>
            <person name="Jex A.R."/>
            <person name="Li B."/>
            <person name="Liu S."/>
            <person name="Yang L."/>
            <person name="Xiong Z."/>
            <person name="Li Y."/>
            <person name="Cantacessi C."/>
            <person name="Hall R.S."/>
            <person name="Xu X."/>
            <person name="Chen F."/>
            <person name="Wu X."/>
            <person name="Zerlotini A."/>
            <person name="Oliveira G."/>
            <person name="Hofmann A."/>
            <person name="Zhang G."/>
            <person name="Fang X."/>
            <person name="Kang Y."/>
            <person name="Campbell B.E."/>
            <person name="Loukas A."/>
            <person name="Ranganathan S."/>
            <person name="Rollinson D."/>
            <person name="Rinaldi G."/>
            <person name="Brindley P.J."/>
            <person name="Yang H."/>
            <person name="Wang J."/>
            <person name="Wang J."/>
            <person name="Gasser R.B."/>
        </authorList>
    </citation>
    <scope>NUCLEOTIDE SEQUENCE [LARGE SCALE GENOMIC DNA]</scope>
</reference>
<dbReference type="SUPFAM" id="SSF57196">
    <property type="entry name" value="EGF/Laminin"/>
    <property type="match status" value="1"/>
</dbReference>
<comment type="caution">
    <text evidence="5">Lacks conserved residue(s) required for the propagation of feature annotation.</text>
</comment>
<feature type="region of interest" description="Disordered" evidence="8">
    <location>
        <begin position="604"/>
        <end position="628"/>
    </location>
</feature>
<evidence type="ECO:0000256" key="3">
    <source>
        <dbReference type="ARBA" id="ARBA00022737"/>
    </source>
</evidence>
<keyword evidence="4 5" id="KW-1015">Disulfide bond</keyword>
<gene>
    <name evidence="12" type="ORF">MS3_03505</name>
</gene>
<dbReference type="PROSITE" id="PS00022">
    <property type="entry name" value="EGF_1"/>
    <property type="match status" value="2"/>
</dbReference>
<comment type="function">
    <text evidence="7">Putative Notch ligand involved in the mediation of Notch signaling.</text>
</comment>
<feature type="compositionally biased region" description="Acidic residues" evidence="8">
    <location>
        <begin position="914"/>
        <end position="943"/>
    </location>
</feature>
<keyword evidence="3 7" id="KW-0677">Repeat</keyword>
<feature type="disulfide bond" evidence="5">
    <location>
        <begin position="311"/>
        <end position="328"/>
    </location>
</feature>
<evidence type="ECO:0000256" key="6">
    <source>
        <dbReference type="PROSITE-ProRule" id="PRU00377"/>
    </source>
</evidence>
<feature type="disulfide bond" evidence="6">
    <location>
        <begin position="178"/>
        <end position="187"/>
    </location>
</feature>
<evidence type="ECO:0000256" key="5">
    <source>
        <dbReference type="PROSITE-ProRule" id="PRU00076"/>
    </source>
</evidence>
<feature type="compositionally biased region" description="Polar residues" evidence="8">
    <location>
        <begin position="1625"/>
        <end position="1635"/>
    </location>
</feature>
<dbReference type="GO" id="GO:0007154">
    <property type="term" value="P:cell communication"/>
    <property type="evidence" value="ECO:0007669"/>
    <property type="project" value="InterPro"/>
</dbReference>
<accession>A0A094ZQI1</accession>
<sequence length="1914" mass="216276">MYINSNTEINLPGGRFEIEIYYTNLESTTSSGFYCDWQLHRCDVYIIVGLYELADNNSRQLIHVKTETIADTAGFRIKVSEKINEKLPEKYRLDLYVYDEDALGEHDIITIATGLYQPEKTNVFQTIPLNYSHISESFSLSSSIRLTCNSNYYGNKCDIFCSPHPWAYDCDKNGRKICLHGRHGVNCDIIDYCQIHPCPKNTRCKNLPREHRRKCICKNYEGPECHSVYYSCEKSPCKNGGRCTLLRELIEDNDAEGFIYTNQGTNDDDDETICICPDNWSGPFCTQPVIDCISENEKYRLSTMRLTNRFCLNGGVCIIHPGNSSPRCSCPPEWDGYFCELNKSWSAGRMFGIAFSIIFVIFLILVIGFFVWLCYMSRHPNIPQHPAITYLSNFPYNSTISDNDSHENTRVYMKHEKIFDIPESNHSLVKLSTFGDNANSQMDTRKIENLYEVPYTTNTAKQNDGNFNSLDRNESPFTTIQSIDENIYVNYNTLMSKELRIGLEDIRRVEQMLDSLSSTGGNLSSIEALNVKEVVPESNVKKSILPLDLVDSELSDECDNNVDSPPSNQIHSFDENNELWTIKDDIEETKEKVGRWTLSSGAAKKVSKSKSGRRNISHSKPTNIEEERLQIHGESQRLVREADVHLPVHRPKQFKCFSEFRQSLKGCKSNETSSQNKLLSDCNSHLPPIPGQSTQNEETENKMDTKPFVSQCCSADYPVDIDCTTLEPPSMSSDAKPSLDVTSEPDVITSLLPRLAARKLKNDESEEFFIDLGESIPTSMSSVTPSQLLARLKSHLHVSHEKVVRGPIQYSIITKVQSTDAEREELQVETVTHEPSKGLSTTMSVSRKHWLEHRKVLEEKMRQKRLEQYEMRLKEEGTCPKSTNENTGEVSNSDEEWSEGDANDSEISDGNSTTEEENSSDGESEEEEEEGSESLDDDEEDDNVVVGSKKTSRQRPCLFADDEAEESENDEVFSEASDLEDEEALTCKDSAGVKQNKSCSKTISVNNLNIDFGKNIVRSHTPQKQHLQLDDFTDLPQETVGFKLFSSCNNGYSLSLPQRNHETLGPADIDLFASECSSILDRTMNPQSILASTRLDATTIGDENKSRFTRNSSSHSQWNNTPYELLYSQKPNSQLHSQVHHENRHNLFGGSMCDKSQVVVDPVTTKSSDENDDIDSQVLHNDRCNLFGGSINNQSQELIDDTTKSITGSHVTDSLTNHDNHRILFGGSIGTQSQAFMDLADDNDLDSQIRHEKHGNLFSGSICVPSQESTNEVKNSIINSNNSDSHENCRNPFGESTCDQSQGFVNESVKSTVNNHDDPDFQESEHPISVFTTQNSSRRRILVFDEDDEEEENEEKKDNSCIEPASLIRNNPFKSTSESNFTGDNLPEVLHTDDNVELEDKSSSVDESDDRTIEAGDDEENIDPDDITDEDNGSDDDESSERDEEEEKDNYLDDEEEVQRLTIQSNETKKKKKFRINDFVDEEAELSGDENERAYFMDDEDELDPNDDANEEFADLIDEDDSDIPSAGRLRRQIERVHHRLQTDQDLREIRYLKELYFEDGDLHAENGRVRQRRFRWRGLDNDDPFDDQINMDNSGGDDDNSSEDENHGIPFGPIDNWLRRGPMKSSNDENNQSIENDDLDSDTIHSSSNKQTNDKDPNDSVLESDEEMENSKIVTDDLSNGVLSLGKKALLKSQTKLKTLIVVRNKLPVNRGKTIKPSSTLRSPLISNYFLQPKPHNLPINEGVTNDANNNSKVDNVIISNNNNDKPIAPVKFNVNNTGSDVRLQIIRRGSLLSRFAGGLVPGCKSETTQIHSNVNDGFDVGTSKSESRRDQTHLDLRSKVGLSCFSVMTAQIKPEKIDPFDDNGASNQNSLRSRNFAIKQKRPVDVIKPNSVLLSPPSLKRHRSTSVFTALL</sequence>
<dbReference type="Gene3D" id="2.10.25.140">
    <property type="match status" value="1"/>
</dbReference>
<evidence type="ECO:0000259" key="11">
    <source>
        <dbReference type="PROSITE" id="PS51051"/>
    </source>
</evidence>
<feature type="compositionally biased region" description="Basic and acidic residues" evidence="8">
    <location>
        <begin position="1390"/>
        <end position="1414"/>
    </location>
</feature>
<feature type="disulfide bond" evidence="5">
    <location>
        <begin position="330"/>
        <end position="339"/>
    </location>
</feature>
<feature type="compositionally biased region" description="Polar residues" evidence="8">
    <location>
        <begin position="1368"/>
        <end position="1383"/>
    </location>
</feature>
<evidence type="ECO:0000256" key="1">
    <source>
        <dbReference type="ARBA" id="ARBA00022473"/>
    </source>
</evidence>
<dbReference type="GO" id="GO:0016020">
    <property type="term" value="C:membrane"/>
    <property type="evidence" value="ECO:0007669"/>
    <property type="project" value="UniProtKB-SubCell"/>
</dbReference>
<feature type="disulfide bond" evidence="6">
    <location>
        <begin position="148"/>
        <end position="157"/>
    </location>
</feature>
<dbReference type="PANTHER" id="PTHR24033:SF193">
    <property type="entry name" value="NETRIN-G1-RELATED"/>
    <property type="match status" value="1"/>
</dbReference>
<dbReference type="CDD" id="cd00054">
    <property type="entry name" value="EGF_CA"/>
    <property type="match status" value="1"/>
</dbReference>
<feature type="domain" description="EGF-like" evidence="10">
    <location>
        <begin position="189"/>
        <end position="226"/>
    </location>
</feature>
<dbReference type="PROSITE" id="PS50026">
    <property type="entry name" value="EGF_3"/>
    <property type="match status" value="2"/>
</dbReference>
<keyword evidence="1 7" id="KW-0217">Developmental protein</keyword>
<dbReference type="EMBL" id="KL250670">
    <property type="protein sequence ID" value="KGB35264.1"/>
    <property type="molecule type" value="Genomic_DNA"/>
</dbReference>
<dbReference type="InterPro" id="IPR001774">
    <property type="entry name" value="DSL"/>
</dbReference>
<feature type="region of interest" description="Disordered" evidence="8">
    <location>
        <begin position="1580"/>
        <end position="1674"/>
    </location>
</feature>
<feature type="domain" description="DSL" evidence="11">
    <location>
        <begin position="146"/>
        <end position="187"/>
    </location>
</feature>
<evidence type="ECO:0000259" key="10">
    <source>
        <dbReference type="PROSITE" id="PS50026"/>
    </source>
</evidence>
<feature type="region of interest" description="Disordered" evidence="8">
    <location>
        <begin position="1344"/>
        <end position="1472"/>
    </location>
</feature>
<dbReference type="PROSITE" id="PS51051">
    <property type="entry name" value="DSL"/>
    <property type="match status" value="1"/>
</dbReference>
<feature type="disulfide bond" evidence="5">
    <location>
        <begin position="198"/>
        <end position="215"/>
    </location>
</feature>
<feature type="compositionally biased region" description="Basic residues" evidence="8">
    <location>
        <begin position="605"/>
        <end position="617"/>
    </location>
</feature>
<evidence type="ECO:0000256" key="2">
    <source>
        <dbReference type="ARBA" id="ARBA00022536"/>
    </source>
</evidence>
<feature type="domain" description="EGF-like" evidence="10">
    <location>
        <begin position="303"/>
        <end position="340"/>
    </location>
</feature>
<feature type="compositionally biased region" description="Polar residues" evidence="8">
    <location>
        <begin position="880"/>
        <end position="891"/>
    </location>
</feature>
<dbReference type="STRING" id="6185.A0A094ZQI1"/>
<protein>
    <recommendedName>
        <fullName evidence="7">Delta-like protein</fullName>
    </recommendedName>
</protein>
<name>A0A094ZQI1_SCHHA</name>
<keyword evidence="7 9" id="KW-0472">Membrane</keyword>
<evidence type="ECO:0000256" key="9">
    <source>
        <dbReference type="SAM" id="Phobius"/>
    </source>
</evidence>
<comment type="subcellular location">
    <subcellularLocation>
        <location evidence="7">Membrane</location>
        <topology evidence="7">Single-pass type I membrane protein</topology>
    </subcellularLocation>
</comment>
<dbReference type="Gene3D" id="2.10.25.10">
    <property type="entry name" value="Laminin"/>
    <property type="match status" value="2"/>
</dbReference>
<dbReference type="SMART" id="SM00181">
    <property type="entry name" value="EGF"/>
    <property type="match status" value="3"/>
</dbReference>
<keyword evidence="7 9" id="KW-0812">Transmembrane</keyword>
<organism evidence="12">
    <name type="scientific">Schistosoma haematobium</name>
    <name type="common">Blood fluke</name>
    <dbReference type="NCBI Taxonomy" id="6185"/>
    <lineage>
        <taxon>Eukaryota</taxon>
        <taxon>Metazoa</taxon>
        <taxon>Spiralia</taxon>
        <taxon>Lophotrochozoa</taxon>
        <taxon>Platyhelminthes</taxon>
        <taxon>Trematoda</taxon>
        <taxon>Digenea</taxon>
        <taxon>Strigeidida</taxon>
        <taxon>Schistosomatoidea</taxon>
        <taxon>Schistosomatidae</taxon>
        <taxon>Schistosoma</taxon>
    </lineage>
</organism>
<feature type="region of interest" description="Disordered" evidence="8">
    <location>
        <begin position="873"/>
        <end position="980"/>
    </location>
</feature>
<dbReference type="Pfam" id="PF01414">
    <property type="entry name" value="DSL"/>
    <property type="match status" value="1"/>
</dbReference>
<feature type="transmembrane region" description="Helical" evidence="9">
    <location>
        <begin position="351"/>
        <end position="373"/>
    </location>
</feature>
<feature type="compositionally biased region" description="Acidic residues" evidence="8">
    <location>
        <begin position="960"/>
        <end position="980"/>
    </location>
</feature>
<evidence type="ECO:0000256" key="4">
    <source>
        <dbReference type="ARBA" id="ARBA00023157"/>
    </source>
</evidence>
<dbReference type="SMART" id="SM00051">
    <property type="entry name" value="DSL"/>
    <property type="match status" value="1"/>
</dbReference>
<feature type="compositionally biased region" description="Acidic residues" evidence="8">
    <location>
        <begin position="1344"/>
        <end position="1353"/>
    </location>
</feature>
<proteinExistence type="predicted"/>